<reference evidence="1 2" key="1">
    <citation type="submission" date="2005-07" db="EMBL/GenBank/DDBJ databases">
        <authorList>
            <person name="Mural R.J."/>
            <person name="Li P.W."/>
            <person name="Adams M.D."/>
            <person name="Amanatides P.G."/>
            <person name="Baden-Tillson H."/>
            <person name="Barnstead M."/>
            <person name="Chin S.H."/>
            <person name="Dew I."/>
            <person name="Evans C.A."/>
            <person name="Ferriera S."/>
            <person name="Flanigan M."/>
            <person name="Fosler C."/>
            <person name="Glodek A."/>
            <person name="Gu Z."/>
            <person name="Holt R.A."/>
            <person name="Jennings D."/>
            <person name="Kraft C.L."/>
            <person name="Lu F."/>
            <person name="Nguyen T."/>
            <person name="Nusskern D.R."/>
            <person name="Pfannkoch C.M."/>
            <person name="Sitter C."/>
            <person name="Sutton G.G."/>
            <person name="Venter J.C."/>
            <person name="Wang Z."/>
            <person name="Woodage T."/>
            <person name="Zheng X.H."/>
            <person name="Zhong F."/>
        </authorList>
    </citation>
    <scope>NUCLEOTIDE SEQUENCE [LARGE SCALE GENOMIC DNA]</scope>
    <source>
        <strain>BN</strain>
        <strain evidence="2">Sprague-Dawley</strain>
    </source>
</reference>
<organism evidence="1 2">
    <name type="scientific">Rattus norvegicus</name>
    <name type="common">Rat</name>
    <dbReference type="NCBI Taxonomy" id="10116"/>
    <lineage>
        <taxon>Eukaryota</taxon>
        <taxon>Metazoa</taxon>
        <taxon>Chordata</taxon>
        <taxon>Craniata</taxon>
        <taxon>Vertebrata</taxon>
        <taxon>Euteleostomi</taxon>
        <taxon>Mammalia</taxon>
        <taxon>Eutheria</taxon>
        <taxon>Euarchontoglires</taxon>
        <taxon>Glires</taxon>
        <taxon>Rodentia</taxon>
        <taxon>Myomorpha</taxon>
        <taxon>Muroidea</taxon>
        <taxon>Muridae</taxon>
        <taxon>Murinae</taxon>
        <taxon>Rattus</taxon>
    </lineage>
</organism>
<evidence type="ECO:0000313" key="2">
    <source>
        <dbReference type="Proteomes" id="UP000234681"/>
    </source>
</evidence>
<dbReference type="EMBL" id="CH473948">
    <property type="protein sequence ID" value="EDM04517.1"/>
    <property type="molecule type" value="Genomic_DNA"/>
</dbReference>
<dbReference type="AlphaFoldDB" id="A6HER1"/>
<name>A6HER1_RAT</name>
<accession>A6HER1</accession>
<protein>
    <submittedName>
        <fullName evidence="1">RCG34856</fullName>
    </submittedName>
</protein>
<sequence>MPSSGVSEDSYTVFISII</sequence>
<dbReference type="Proteomes" id="UP000234681">
    <property type="component" value="Chromosome 10"/>
</dbReference>
<proteinExistence type="predicted"/>
<gene>
    <name evidence="1" type="ORF">rCG_34856</name>
</gene>
<evidence type="ECO:0000313" key="1">
    <source>
        <dbReference type="EMBL" id="EDM04517.1"/>
    </source>
</evidence>